<keyword evidence="1" id="KW-0539">Nucleus</keyword>
<evidence type="ECO:0000313" key="4">
    <source>
        <dbReference type="Proteomes" id="UP000018040"/>
    </source>
</evidence>
<keyword evidence="1" id="KW-0472">Membrane</keyword>
<dbReference type="GO" id="GO:0045943">
    <property type="term" value="P:positive regulation of transcription by RNA polymerase I"/>
    <property type="evidence" value="ECO:0007669"/>
    <property type="project" value="TreeGrafter"/>
</dbReference>
<feature type="compositionally biased region" description="Basic residues" evidence="2">
    <location>
        <begin position="837"/>
        <end position="850"/>
    </location>
</feature>
<organism evidence="3 4">
    <name type="scientific">Giardia intestinalis</name>
    <name type="common">Giardia lamblia</name>
    <dbReference type="NCBI Taxonomy" id="5741"/>
    <lineage>
        <taxon>Eukaryota</taxon>
        <taxon>Metamonada</taxon>
        <taxon>Diplomonadida</taxon>
        <taxon>Hexamitidae</taxon>
        <taxon>Giardiinae</taxon>
        <taxon>Giardia</taxon>
    </lineage>
</organism>
<comment type="similarity">
    <text evidence="1">Belongs to the HEATR1/UTP10 family.</text>
</comment>
<reference evidence="3 4" key="2">
    <citation type="journal article" date="2013" name="Genome Biol. Evol.">
        <title>Genome sequencing of Giardia lamblia genotypes A2 and B isolates (DH and GS) and comparative analysis with the genomes of genotypes A1 and E (WB and Pig).</title>
        <authorList>
            <person name="Adam R.D."/>
            <person name="Dahlstrom E.W."/>
            <person name="Martens C.A."/>
            <person name="Bruno D.P."/>
            <person name="Barbian K.D."/>
            <person name="Ricklefs S.M."/>
            <person name="Hernandez M.M."/>
            <person name="Narla N.P."/>
            <person name="Patel R.B."/>
            <person name="Porcella S.F."/>
            <person name="Nash T.E."/>
        </authorList>
    </citation>
    <scope>NUCLEOTIDE SEQUENCE [LARGE SCALE GENOMIC DNA]</scope>
    <source>
        <strain evidence="3 4">GS</strain>
    </source>
</reference>
<dbReference type="PANTHER" id="PTHR13457:SF1">
    <property type="entry name" value="HEAT REPEAT-CONTAINING PROTEIN 1"/>
    <property type="match status" value="1"/>
</dbReference>
<keyword evidence="1" id="KW-0687">Ribonucleoprotein</keyword>
<dbReference type="GO" id="GO:0032040">
    <property type="term" value="C:small-subunit processome"/>
    <property type="evidence" value="ECO:0007669"/>
    <property type="project" value="TreeGrafter"/>
</dbReference>
<dbReference type="VEuPathDB" id="GiardiaDB:GL50581_707"/>
<evidence type="ECO:0000256" key="2">
    <source>
        <dbReference type="SAM" id="MobiDB-lite"/>
    </source>
</evidence>
<dbReference type="SUPFAM" id="SSF48371">
    <property type="entry name" value="ARM repeat"/>
    <property type="match status" value="1"/>
</dbReference>
<keyword evidence="1" id="KW-0698">rRNA processing</keyword>
<dbReference type="VEuPathDB" id="GiardiaDB:DHA2_150681"/>
<evidence type="ECO:0000256" key="1">
    <source>
        <dbReference type="RuleBase" id="RU367065"/>
    </source>
</evidence>
<dbReference type="GO" id="GO:0034455">
    <property type="term" value="C:t-UTP complex"/>
    <property type="evidence" value="ECO:0007669"/>
    <property type="project" value="TreeGrafter"/>
</dbReference>
<dbReference type="OrthoDB" id="31183at2759"/>
<accession>V6TU77</accession>
<dbReference type="VEuPathDB" id="GiardiaDB:GL50803_00103285"/>
<feature type="transmembrane region" description="Helical" evidence="1">
    <location>
        <begin position="2249"/>
        <end position="2267"/>
    </location>
</feature>
<gene>
    <name evidence="3" type="ORF">GSB_152059</name>
</gene>
<dbReference type="GO" id="GO:0030515">
    <property type="term" value="F:snoRNA binding"/>
    <property type="evidence" value="ECO:0007669"/>
    <property type="project" value="TreeGrafter"/>
</dbReference>
<sequence length="2382" mass="263530">MSSLQQQLSRLSSETIVFTSTGARKNVPSLLYGDNARSISIETIHEIALAALTELQSLDPSFIAFRANIFHTSAPQYDREAHTEEHNLTFIDKPMSLFLDQVIPYLHLPAAHRAIEFLIRRFRADIKCAEQLVMAFLPYHETVIFSYLITCLFNMNDPEKLPSSHILLLLGKDGWPGPRSVFLRQLRRNSYNIFAKLISKAIDLEKVSVEACLFYMRFCFAVTRDLLEFPSLGQDQVLLRETFRLINWALGPKAHLECRDAACLLLLRAPPMLLHGLAESKQGRGVIKLFLLHPVSGDRRKALKILLKLTHNALENNLPTVLTLTDMLYSLCREPWVTEFKGTAFSDLINAATERKTDDKCRTLLISFTYVFCDSLFRFTTAPWKSASIPDKDRPSLLTAFKDGLQSITAALTAIIEGDRHKEKTLRSGLSRLIRHIASLVAKYTLIDASESSLNKKLQELARLSADIDVSSFASGAMQSVEETPVETHELNVEVANRVLTLLFGENKEEYWMLAPVAAPSGVPCILALESSSTELRAIGYNQVQVLIEKFANQKPVNTNGLLKTLPPLCTRLLSEGDAKLLEALCGCISQLVSALPQQSSVSLSSDELMALLSEAVFFYRRLISNGMLTDIYLSTLAQLRDCLFLLAKEDIGQEYVYLGAHLDLLKCVDAPHKTLSIDQLIFPFGSMTAMLEAVTLSIKNASMSRHSDVIITHILQIDTAILEGSKERTVLEAFISQVLESPGHSHLFVDTLCQNIADCSAFLLNTAIKHSTSPDILARIGTAYVADKDLSAWSIPLFNGSFDKMLASCILHNIFTDQLWLSKALEHFQTASSKKASKRSSAKTSKRSSKRESTIIPSSNEEENSICDPDFLIACAFYVLDNKDEHSTELLGAVSRGLHLLDSKINKDLYGPICKAIQSALTTSEPFDLPSSITELLTLITGSTRMCHVFVAQFISKALVSCISRCEEGSNPAEMLTDIAMFINNASPESSPTTMVLLGHALEQSVLMLLERLSHADRIGMLLLPSNRDCSDSMLSTFCEQSSLNPDFLQASLTNSHVANPIKSSLISLAESCYVGMVSIADAIVDKEISVDELPLQQARLYAILSVLGTIPELVSVSHDISSLAFILLGNCEYASIPEDQIAIYKALTAGSGEYLLPVSFSVVDELRRLASDYVSRAPLAVTYVNDYLAAFPIEFLESLTRRRHLIDDPGALLSILIAQIAGSDVQISPESRREVLILRLVLRMMSFNSSDKPTDSYQEKDVYGELADKDSHLEDDDDQRSLSLLRSLEAFDQMSCIVPSQTDAESLSGLCFYHPELLACAQTVTPDRFQTLFITRMINRLMAELSPLQLPPERISQILINLFQLTTKIYPDTPSFWSTAVTLVKTSVELTSRELISVLDQQRIFLAILSLTEQAHHSIYFLMFVLSNIHSSSNGGDARKIASKALQDQLIDRFVTRLDMERQLQALYFLCHGVVWDFLRTGVHSQDLAGAISALSEVTTCIPPDKKMYESSVTMRSLGFSLLFDDLGSSLSFLNRNINEEERIDSKFENDTVKKEGANSEQDDETIACEDSFLSTLLIHVICEIWSIRPSANTEKPSKKKAQPDPALSGALKAVQMGIDTMIAYLDTYAFYVNSQAEQTVARYAMSSILGASILKVNDKERGSRLLEKLVANLNVTSLAMACVKLYQNILDGINLKQPCVTLFQLLRQKISGALAGRRVDLEDARQAILTLYNVFVDVIAENLDKDLKTLILDVLVEFCIGFPTVLDPTIAVTMAKAISSAEFYIDLPSLNNEASDILHSSLCVLGHLVEACDSSIIPILREVVPPLLGYLNTQIAREGISDRVESFDLSLFSETTLAVLTVLSSLMNSQGRFMAPYLPEVITHFCILCPLGPCVGEVFAISNDHASFQDLDSKLDVVRKVFRALLPELPVDAQHGMTECALKILTTAVTGLSSVSKVVALRLLLPAMHVVLSNYLTLVRKYALRHVEPLIHALSLVVYPTLSGAVLTNELRIDVVKFVLSAISIRSDSVCYALLFPQYDRLETCAIYLLAELDLKMQEKSLGNLIEQCWSWCMECTSTSTDDGSSHSTPTTKSNLSLFSSLFEKTYNEAVTSIQLLSPPSIPRMTAYAHILAVLGGQDPQRLVTGVGRLLYEIIGTYLFAITGPLGCLSYSLDNRTIAQLIDTRPKGAEFSNAPMGMLTTCGFDSPTSVSEIKEDGFYEVYSIGRYFNLFLFACGHVIGILRDDVYVAAISFMVAIVCSAVAYCNEVKDIIYPCLKVALQAAEGANNTPMLWEYLHDMSLTLTKSPNDTFRLRGIELLEVFLCVVLPHDTHWLARAAGAIDEAIEDLHEGVSTAAQHLIRSVESITGKLYKDLITAGV</sequence>
<comment type="caution">
    <text evidence="3">The sequence shown here is derived from an EMBL/GenBank/DDBJ whole genome shotgun (WGS) entry which is preliminary data.</text>
</comment>
<comment type="subcellular location">
    <subcellularLocation>
        <location evidence="1">Nucleus</location>
        <location evidence="1">Nucleolus</location>
    </subcellularLocation>
</comment>
<dbReference type="InterPro" id="IPR040191">
    <property type="entry name" value="UTP10"/>
</dbReference>
<dbReference type="GO" id="GO:0030686">
    <property type="term" value="C:90S preribosome"/>
    <property type="evidence" value="ECO:0007669"/>
    <property type="project" value="TreeGrafter"/>
</dbReference>
<evidence type="ECO:0000313" key="3">
    <source>
        <dbReference type="EMBL" id="ESU42271.1"/>
    </source>
</evidence>
<dbReference type="VEuPathDB" id="GiardiaDB:QR46_2805"/>
<feature type="region of interest" description="Disordered" evidence="2">
    <location>
        <begin position="837"/>
        <end position="864"/>
    </location>
</feature>
<dbReference type="PANTHER" id="PTHR13457">
    <property type="entry name" value="BAP28"/>
    <property type="match status" value="1"/>
</dbReference>
<name>V6TU77_GIAIN</name>
<keyword evidence="1" id="KW-0812">Transmembrane</keyword>
<dbReference type="GO" id="GO:0000462">
    <property type="term" value="P:maturation of SSU-rRNA from tricistronic rRNA transcript (SSU-rRNA, 5.8S rRNA, LSU-rRNA)"/>
    <property type="evidence" value="ECO:0007669"/>
    <property type="project" value="TreeGrafter"/>
</dbReference>
<keyword evidence="1" id="KW-1133">Transmembrane helix</keyword>
<keyword evidence="1" id="KW-0690">Ribosome biogenesis</keyword>
<proteinExistence type="inferred from homology"/>
<dbReference type="InterPro" id="IPR016024">
    <property type="entry name" value="ARM-type_fold"/>
</dbReference>
<protein>
    <recommendedName>
        <fullName evidence="1">HEAT repeat-containing protein 1</fullName>
    </recommendedName>
</protein>
<comment type="function">
    <text evidence="1">Involved in nucleolar processing of pre-18S ribosomal RNA.</text>
</comment>
<dbReference type="Proteomes" id="UP000018040">
    <property type="component" value="Unassembled WGS sequence"/>
</dbReference>
<reference evidence="4" key="1">
    <citation type="submission" date="2012-02" db="EMBL/GenBank/DDBJ databases">
        <title>Genome sequencing of Giardia lamblia Genotypes A2 and B isolates (DH and GS) and comparative analysis with the genomes of Genotypes A1 and E (WB and Pig).</title>
        <authorList>
            <person name="Adam R."/>
            <person name="Dahlstrom E."/>
            <person name="Martens C."/>
            <person name="Bruno D."/>
            <person name="Barbian K."/>
            <person name="Porcella S.F."/>
            <person name="Nash T."/>
        </authorList>
    </citation>
    <scope>NUCLEOTIDE SEQUENCE</scope>
    <source>
        <strain evidence="4">GS</strain>
    </source>
</reference>
<dbReference type="EMBL" id="AHHH01000090">
    <property type="protein sequence ID" value="ESU42271.1"/>
    <property type="molecule type" value="Genomic_DNA"/>
</dbReference>